<sequence>MLRPVLNHGSQLFPVSSQLFLQRLLTTQSCAKTPVEKPLHIPVMREEVVRQLDPKPGQVLLDMTFGAGGHTKALLDAVPDLTCYALDRDREALQNVERLRTELDRPSNAMIPLLGKFSDLPKLCEDNGLLPNSVDLIVMDLGMSSMQLDSPARGFGIRADGPLDMRMNRECPSAPTAAEVLNTLDPPDLAHIFKTYGEERFARRIANAIFEHRHVIGPISTTKMLADIVSSVVPSWSRTSRDSQQSTLHPATRVFQALRIFVNDELNELCAGLELAYLLLRSPGGRLAVISFHSLEDRLVKWALLASAEECGAGLASYLVHRTLTSEDGLRRRQALLHQLDTTEIAARSALWRSIAGPIQPSEAEIISNPRCRSAKLRTGEKC</sequence>
<dbReference type="SUPFAM" id="SSF53335">
    <property type="entry name" value="S-adenosyl-L-methionine-dependent methyltransferases"/>
    <property type="match status" value="1"/>
</dbReference>
<dbReference type="EMBL" id="CAXLJL010000501">
    <property type="protein sequence ID" value="CAL5138614.1"/>
    <property type="molecule type" value="Genomic_DNA"/>
</dbReference>
<dbReference type="InterPro" id="IPR023397">
    <property type="entry name" value="SAM-dep_MeTrfase_MraW_recog"/>
</dbReference>
<dbReference type="PANTHER" id="PTHR11265">
    <property type="entry name" value="S-ADENOSYL-METHYLTRANSFERASE MRAW"/>
    <property type="match status" value="1"/>
</dbReference>
<dbReference type="HAMAP" id="MF_01007">
    <property type="entry name" value="16SrRNA_methyltr_H"/>
    <property type="match status" value="1"/>
</dbReference>
<evidence type="ECO:0000256" key="2">
    <source>
        <dbReference type="ARBA" id="ARBA00022603"/>
    </source>
</evidence>
<organism evidence="5 6">
    <name type="scientific">Calicophoron daubneyi</name>
    <name type="common">Rumen fluke</name>
    <name type="synonym">Paramphistomum daubneyi</name>
    <dbReference type="NCBI Taxonomy" id="300641"/>
    <lineage>
        <taxon>Eukaryota</taxon>
        <taxon>Metazoa</taxon>
        <taxon>Spiralia</taxon>
        <taxon>Lophotrochozoa</taxon>
        <taxon>Platyhelminthes</taxon>
        <taxon>Trematoda</taxon>
        <taxon>Digenea</taxon>
        <taxon>Plagiorchiida</taxon>
        <taxon>Pronocephalata</taxon>
        <taxon>Paramphistomoidea</taxon>
        <taxon>Paramphistomidae</taxon>
        <taxon>Calicophoron</taxon>
    </lineage>
</organism>
<dbReference type="NCBIfam" id="TIGR00006">
    <property type="entry name" value="16S rRNA (cytosine(1402)-N(4))-methyltransferase RsmH"/>
    <property type="match status" value="1"/>
</dbReference>
<comment type="similarity">
    <text evidence="1">Belongs to the methyltransferase superfamily. RsmH family.</text>
</comment>
<dbReference type="Pfam" id="PF01795">
    <property type="entry name" value="Methyltransf_5"/>
    <property type="match status" value="1"/>
</dbReference>
<evidence type="ECO:0000313" key="5">
    <source>
        <dbReference type="EMBL" id="CAL5138614.1"/>
    </source>
</evidence>
<dbReference type="PANTHER" id="PTHR11265:SF0">
    <property type="entry name" value="12S RRNA N4-METHYLCYTIDINE METHYLTRANSFERASE"/>
    <property type="match status" value="1"/>
</dbReference>
<keyword evidence="2" id="KW-0489">Methyltransferase</keyword>
<keyword evidence="3" id="KW-0808">Transferase</keyword>
<comment type="caution">
    <text evidence="5">The sequence shown here is derived from an EMBL/GenBank/DDBJ whole genome shotgun (WGS) entry which is preliminary data.</text>
</comment>
<dbReference type="InterPro" id="IPR002903">
    <property type="entry name" value="RsmH"/>
</dbReference>
<evidence type="ECO:0000256" key="4">
    <source>
        <dbReference type="ARBA" id="ARBA00022691"/>
    </source>
</evidence>
<evidence type="ECO:0000256" key="3">
    <source>
        <dbReference type="ARBA" id="ARBA00022679"/>
    </source>
</evidence>
<keyword evidence="4" id="KW-0949">S-adenosyl-L-methionine</keyword>
<dbReference type="GO" id="GO:0070475">
    <property type="term" value="P:rRNA base methylation"/>
    <property type="evidence" value="ECO:0007669"/>
    <property type="project" value="TreeGrafter"/>
</dbReference>
<name>A0AAV2TQQ5_CALDB</name>
<reference evidence="5" key="1">
    <citation type="submission" date="2024-06" db="EMBL/GenBank/DDBJ databases">
        <authorList>
            <person name="Liu X."/>
            <person name="Lenzi L."/>
            <person name="Haldenby T S."/>
            <person name="Uol C."/>
        </authorList>
    </citation>
    <scope>NUCLEOTIDE SEQUENCE</scope>
</reference>
<dbReference type="Gene3D" id="3.40.50.150">
    <property type="entry name" value="Vaccinia Virus protein VP39"/>
    <property type="match status" value="1"/>
</dbReference>
<evidence type="ECO:0000313" key="6">
    <source>
        <dbReference type="Proteomes" id="UP001497525"/>
    </source>
</evidence>
<dbReference type="SUPFAM" id="SSF81799">
    <property type="entry name" value="Putative methyltransferase TM0872, insert domain"/>
    <property type="match status" value="1"/>
</dbReference>
<proteinExistence type="inferred from homology"/>
<dbReference type="Proteomes" id="UP001497525">
    <property type="component" value="Unassembled WGS sequence"/>
</dbReference>
<dbReference type="AlphaFoldDB" id="A0AAV2TQQ5"/>
<gene>
    <name evidence="5" type="ORF">CDAUBV1_LOCUS13436</name>
</gene>
<accession>A0AAV2TQQ5</accession>
<dbReference type="InterPro" id="IPR029063">
    <property type="entry name" value="SAM-dependent_MTases_sf"/>
</dbReference>
<dbReference type="Gene3D" id="1.10.150.170">
    <property type="entry name" value="Putative methyltransferase TM0872, insert domain"/>
    <property type="match status" value="1"/>
</dbReference>
<dbReference type="GO" id="GO:0071424">
    <property type="term" value="F:rRNA (cytosine-N4-)-methyltransferase activity"/>
    <property type="evidence" value="ECO:0007669"/>
    <property type="project" value="TreeGrafter"/>
</dbReference>
<evidence type="ECO:0008006" key="7">
    <source>
        <dbReference type="Google" id="ProtNLM"/>
    </source>
</evidence>
<protein>
    <recommendedName>
        <fullName evidence="7">Methyltransferase-like protein 15</fullName>
    </recommendedName>
</protein>
<evidence type="ECO:0000256" key="1">
    <source>
        <dbReference type="ARBA" id="ARBA00010396"/>
    </source>
</evidence>